<protein>
    <submittedName>
        <fullName evidence="4">Lipopolysaccharide biosynthesis protein, LPS:glycosyltransferase</fullName>
    </submittedName>
</protein>
<dbReference type="EMBL" id="FOTK01000093">
    <property type="protein sequence ID" value="SFM98648.1"/>
    <property type="molecule type" value="Genomic_DNA"/>
</dbReference>
<dbReference type="Proteomes" id="UP000199048">
    <property type="component" value="Unassembled WGS sequence"/>
</dbReference>
<dbReference type="STRING" id="582667.SAMN05192568_10934"/>
<evidence type="ECO:0000313" key="4">
    <source>
        <dbReference type="EMBL" id="SFM98648.1"/>
    </source>
</evidence>
<keyword evidence="5" id="KW-1185">Reference proteome</keyword>
<keyword evidence="3" id="KW-0479">Metal-binding</keyword>
<gene>
    <name evidence="4" type="ORF">SAMN05192568_10934</name>
</gene>
<dbReference type="OrthoDB" id="5672604at2"/>
<dbReference type="InterPro" id="IPR029044">
    <property type="entry name" value="Nucleotide-diphossugar_trans"/>
</dbReference>
<dbReference type="Gene3D" id="3.90.550.10">
    <property type="entry name" value="Spore Coat Polysaccharide Biosynthesis Protein SpsA, Chain A"/>
    <property type="match status" value="1"/>
</dbReference>
<name>A0A1I4VBU0_9HYPH</name>
<dbReference type="GO" id="GO:0046872">
    <property type="term" value="F:metal ion binding"/>
    <property type="evidence" value="ECO:0007669"/>
    <property type="project" value="UniProtKB-KW"/>
</dbReference>
<dbReference type="PANTHER" id="PTHR13778">
    <property type="entry name" value="GLYCOSYLTRANSFERASE 8 DOMAIN-CONTAINING PROTEIN"/>
    <property type="match status" value="1"/>
</dbReference>
<evidence type="ECO:0000256" key="2">
    <source>
        <dbReference type="ARBA" id="ARBA00022679"/>
    </source>
</evidence>
<dbReference type="GO" id="GO:0016757">
    <property type="term" value="F:glycosyltransferase activity"/>
    <property type="evidence" value="ECO:0007669"/>
    <property type="project" value="UniProtKB-KW"/>
</dbReference>
<sequence>MCEIAIVTICDAAYLVPTLSAAMSARANIHKVEVAVIIYALGEEPEWASQFQKDLSSLAIQVKWISLPGLSDLSKYHRDRYLPPITLARFWLTEILPQHIKRFLYIDGDVMVDNNLDELLSFVPPVGRIVAAPDNLQLFVNELSWSGRNDIEYLASISVDRSKYFNAGVIYTLRETWADAAPRAMAFMKSNAELCRSSDQSAINHVCAHSAILISQRYNFQSEHMMIMEKESRALEPFIYHFTGGPKPWVKADWPWEEYFNRYYREAELIGSKYGVISGSPPAIQTLAGTRHRQRFKFRQRFFYPWRKKFRSQQLRKLI</sequence>
<dbReference type="PANTHER" id="PTHR13778:SF47">
    <property type="entry name" value="LIPOPOLYSACCHARIDE 1,3-GALACTOSYLTRANSFERASE"/>
    <property type="match status" value="1"/>
</dbReference>
<dbReference type="InterPro" id="IPR050748">
    <property type="entry name" value="Glycosyltrans_8_dom-fam"/>
</dbReference>
<keyword evidence="2 4" id="KW-0808">Transferase</keyword>
<proteinExistence type="predicted"/>
<evidence type="ECO:0000256" key="3">
    <source>
        <dbReference type="ARBA" id="ARBA00022723"/>
    </source>
</evidence>
<reference evidence="5" key="1">
    <citation type="submission" date="2016-10" db="EMBL/GenBank/DDBJ databases">
        <authorList>
            <person name="Varghese N."/>
            <person name="Submissions S."/>
        </authorList>
    </citation>
    <scope>NUCLEOTIDE SEQUENCE [LARGE SCALE GENOMIC DNA]</scope>
    <source>
        <strain evidence="5">BL36</strain>
    </source>
</reference>
<dbReference type="InterPro" id="IPR002495">
    <property type="entry name" value="Glyco_trans_8"/>
</dbReference>
<organism evidence="4 5">
    <name type="scientific">Methylobacterium pseudosasicola</name>
    <dbReference type="NCBI Taxonomy" id="582667"/>
    <lineage>
        <taxon>Bacteria</taxon>
        <taxon>Pseudomonadati</taxon>
        <taxon>Pseudomonadota</taxon>
        <taxon>Alphaproteobacteria</taxon>
        <taxon>Hyphomicrobiales</taxon>
        <taxon>Methylobacteriaceae</taxon>
        <taxon>Methylobacterium</taxon>
    </lineage>
</organism>
<dbReference type="SUPFAM" id="SSF53448">
    <property type="entry name" value="Nucleotide-diphospho-sugar transferases"/>
    <property type="match status" value="1"/>
</dbReference>
<evidence type="ECO:0000313" key="5">
    <source>
        <dbReference type="Proteomes" id="UP000199048"/>
    </source>
</evidence>
<keyword evidence="1" id="KW-0328">Glycosyltransferase</keyword>
<dbReference type="Pfam" id="PF01501">
    <property type="entry name" value="Glyco_transf_8"/>
    <property type="match status" value="1"/>
</dbReference>
<dbReference type="AlphaFoldDB" id="A0A1I4VBU0"/>
<accession>A0A1I4VBU0</accession>
<evidence type="ECO:0000256" key="1">
    <source>
        <dbReference type="ARBA" id="ARBA00022676"/>
    </source>
</evidence>
<dbReference type="RefSeq" id="WP_092047442.1">
    <property type="nucleotide sequence ID" value="NZ_FOTK01000093.1"/>
</dbReference>